<organism evidence="1 2">
    <name type="scientific">Coptis chinensis</name>
    <dbReference type="NCBI Taxonomy" id="261450"/>
    <lineage>
        <taxon>Eukaryota</taxon>
        <taxon>Viridiplantae</taxon>
        <taxon>Streptophyta</taxon>
        <taxon>Embryophyta</taxon>
        <taxon>Tracheophyta</taxon>
        <taxon>Spermatophyta</taxon>
        <taxon>Magnoliopsida</taxon>
        <taxon>Ranunculales</taxon>
        <taxon>Ranunculaceae</taxon>
        <taxon>Coptidoideae</taxon>
        <taxon>Coptis</taxon>
    </lineage>
</organism>
<dbReference type="AlphaFoldDB" id="A0A835LC47"/>
<evidence type="ECO:0000313" key="1">
    <source>
        <dbReference type="EMBL" id="KAF9589030.1"/>
    </source>
</evidence>
<sequence length="122" mass="13851">MAEGLTNCSTTLRQLHVDSNLLSGHLPDTIFDVIFGAAIYFFQQLFRTVEQETESTEKYGKCMFRSDINSCKITAAVLDVTSWSDVSKWVDPSPFEIKDWCKWASRAIFAVYSTATLEYLTT</sequence>
<name>A0A835LC47_9MAGN</name>
<evidence type="ECO:0000313" key="2">
    <source>
        <dbReference type="Proteomes" id="UP000631114"/>
    </source>
</evidence>
<protein>
    <submittedName>
        <fullName evidence="1">Uncharacterized protein</fullName>
    </submittedName>
</protein>
<proteinExistence type="predicted"/>
<dbReference type="Proteomes" id="UP000631114">
    <property type="component" value="Unassembled WGS sequence"/>
</dbReference>
<keyword evidence="2" id="KW-1185">Reference proteome</keyword>
<dbReference type="EMBL" id="JADFTS010000009">
    <property type="protein sequence ID" value="KAF9589030.1"/>
    <property type="molecule type" value="Genomic_DNA"/>
</dbReference>
<accession>A0A835LC47</accession>
<reference evidence="1 2" key="1">
    <citation type="submission" date="2020-10" db="EMBL/GenBank/DDBJ databases">
        <title>The Coptis chinensis genome and diversification of protoberbering-type alkaloids.</title>
        <authorList>
            <person name="Wang B."/>
            <person name="Shu S."/>
            <person name="Song C."/>
            <person name="Liu Y."/>
        </authorList>
    </citation>
    <scope>NUCLEOTIDE SEQUENCE [LARGE SCALE GENOMIC DNA]</scope>
    <source>
        <strain evidence="1">HL-2020</strain>
        <tissue evidence="1">Leaf</tissue>
    </source>
</reference>
<comment type="caution">
    <text evidence="1">The sequence shown here is derived from an EMBL/GenBank/DDBJ whole genome shotgun (WGS) entry which is preliminary data.</text>
</comment>
<gene>
    <name evidence="1" type="ORF">IFM89_018269</name>
</gene>